<dbReference type="SMART" id="SM00283">
    <property type="entry name" value="MA"/>
    <property type="match status" value="1"/>
</dbReference>
<dbReference type="InterPro" id="IPR004090">
    <property type="entry name" value="Chemotax_Me-accpt_rcpt"/>
</dbReference>
<dbReference type="SUPFAM" id="SSF47170">
    <property type="entry name" value="Aspartate receptor, ligand-binding domain"/>
    <property type="match status" value="1"/>
</dbReference>
<keyword evidence="3" id="KW-0488">Methylation</keyword>
<keyword evidence="8 12" id="KW-0472">Membrane</keyword>
<dbReference type="PRINTS" id="PR00260">
    <property type="entry name" value="CHEMTRNSDUCR"/>
</dbReference>
<evidence type="ECO:0000313" key="15">
    <source>
        <dbReference type="EMBL" id="EKT63276.1"/>
    </source>
</evidence>
<evidence type="ECO:0000256" key="11">
    <source>
        <dbReference type="PROSITE-ProRule" id="PRU00284"/>
    </source>
</evidence>
<comment type="subcellular location">
    <subcellularLocation>
        <location evidence="1">Cell inner membrane</location>
        <topology evidence="1">Multi-pass membrane protein</topology>
    </subcellularLocation>
</comment>
<evidence type="ECO:0000256" key="2">
    <source>
        <dbReference type="ARBA" id="ARBA00022475"/>
    </source>
</evidence>
<evidence type="ECO:0000313" key="16">
    <source>
        <dbReference type="Proteomes" id="UP000009336"/>
    </source>
</evidence>
<comment type="caution">
    <text evidence="15">The sequence shown here is derived from an EMBL/GenBank/DDBJ whole genome shotgun (WGS) entry which is preliminary data.</text>
</comment>
<organism evidence="15 16">
    <name type="scientific">Providencia burhodogranariea DSM 19968</name>
    <dbReference type="NCBI Taxonomy" id="1141662"/>
    <lineage>
        <taxon>Bacteria</taxon>
        <taxon>Pseudomonadati</taxon>
        <taxon>Pseudomonadota</taxon>
        <taxon>Gammaproteobacteria</taxon>
        <taxon>Enterobacterales</taxon>
        <taxon>Morganellaceae</taxon>
        <taxon>Providencia</taxon>
    </lineage>
</organism>
<evidence type="ECO:0000256" key="1">
    <source>
        <dbReference type="ARBA" id="ARBA00004429"/>
    </source>
</evidence>
<evidence type="ECO:0000256" key="4">
    <source>
        <dbReference type="ARBA" id="ARBA00022500"/>
    </source>
</evidence>
<keyword evidence="9 11" id="KW-0807">Transducer</keyword>
<keyword evidence="4" id="KW-0145">Chemotaxis</keyword>
<evidence type="ECO:0000256" key="8">
    <source>
        <dbReference type="ARBA" id="ARBA00023136"/>
    </source>
</evidence>
<dbReference type="InterPro" id="IPR003660">
    <property type="entry name" value="HAMP_dom"/>
</dbReference>
<evidence type="ECO:0000256" key="12">
    <source>
        <dbReference type="SAM" id="Phobius"/>
    </source>
</evidence>
<dbReference type="EMBL" id="AKKL01000015">
    <property type="protein sequence ID" value="EKT63276.1"/>
    <property type="molecule type" value="Genomic_DNA"/>
</dbReference>
<dbReference type="GO" id="GO:0007165">
    <property type="term" value="P:signal transduction"/>
    <property type="evidence" value="ECO:0007669"/>
    <property type="project" value="UniProtKB-KW"/>
</dbReference>
<dbReference type="PATRIC" id="fig|1141662.3.peg.1101"/>
<evidence type="ECO:0000259" key="14">
    <source>
        <dbReference type="PROSITE" id="PS50885"/>
    </source>
</evidence>
<protein>
    <submittedName>
        <fullName evidence="15">Methyl-accepting chemotaxis sensory transducer</fullName>
    </submittedName>
</protein>
<dbReference type="PROSITE" id="PS50885">
    <property type="entry name" value="HAMP"/>
    <property type="match status" value="1"/>
</dbReference>
<gene>
    <name evidence="15" type="ORF">OOA_05431</name>
</gene>
<keyword evidence="6 12" id="KW-0812">Transmembrane</keyword>
<dbReference type="PANTHER" id="PTHR43531:SF14">
    <property type="entry name" value="METHYL-ACCEPTING CHEMOTAXIS PROTEIN I-RELATED"/>
    <property type="match status" value="1"/>
</dbReference>
<dbReference type="CDD" id="cd06225">
    <property type="entry name" value="HAMP"/>
    <property type="match status" value="1"/>
</dbReference>
<dbReference type="Gene3D" id="1.20.120.30">
    <property type="entry name" value="Aspartate receptor, ligand-binding domain"/>
    <property type="match status" value="1"/>
</dbReference>
<dbReference type="GO" id="GO:0004888">
    <property type="term" value="F:transmembrane signaling receptor activity"/>
    <property type="evidence" value="ECO:0007669"/>
    <property type="project" value="InterPro"/>
</dbReference>
<keyword evidence="5" id="KW-0997">Cell inner membrane</keyword>
<proteinExistence type="inferred from homology"/>
<dbReference type="PANTHER" id="PTHR43531">
    <property type="entry name" value="PROTEIN ICFG"/>
    <property type="match status" value="1"/>
</dbReference>
<evidence type="ECO:0000256" key="6">
    <source>
        <dbReference type="ARBA" id="ARBA00022692"/>
    </source>
</evidence>
<evidence type="ECO:0000256" key="10">
    <source>
        <dbReference type="ARBA" id="ARBA00029447"/>
    </source>
</evidence>
<dbReference type="HOGENOM" id="CLU_000445_107_16_6"/>
<dbReference type="InterPro" id="IPR051310">
    <property type="entry name" value="MCP_chemotaxis"/>
</dbReference>
<comment type="similarity">
    <text evidence="10">Belongs to the methyl-accepting chemotaxis (MCP) protein family.</text>
</comment>
<dbReference type="Pfam" id="PF00672">
    <property type="entry name" value="HAMP"/>
    <property type="match status" value="1"/>
</dbReference>
<dbReference type="Pfam" id="PF02203">
    <property type="entry name" value="TarH"/>
    <property type="match status" value="1"/>
</dbReference>
<accession>K8WTK9</accession>
<feature type="domain" description="Methyl-accepting transducer" evidence="13">
    <location>
        <begin position="329"/>
        <end position="527"/>
    </location>
</feature>
<sequence>MSQSQLEGQFIASHSDKKAFRNVFFSSIVGRFKTRKYSILSGCVAIILLFSSLQLFSTFVLSKILHVTNNNVAETSTLRQRQMMLDHARMALVIASDKLNRAGVYYMEDKETGSVGSWNSLLSEAQAALKESEQSYRQFIALSHHMPANQQAAFTDLKTSYELFMGGIIEEADGLSKKGNIDAFFEVPIQAFQSDFNDKYFQFQAISAKNSDDLSHNLLTSLVKAKWLSVATLIFLFIIAIVVWWGVNSWIIRPLKSVNAQLRIMAEGDLSPADDFTAKGSREVRQLAESMQSMQLGLVKLVEDVRQASGHISVNIDHIVQGNEELSRQSSTHLSSLNERVKNNVAHAQSANTESEQARTLAAGGSSMMQKVEHSMKGIVSQSSEMSGIVAMIESVAFQTNILALNAAIEAAHAGVQGRGFAVVAKEVGMLASKSSQSSQDIHQLIRSSVEQIGKGADSVGHLGQSLQQVITVIERLSALVQEITDGSVHQSQSIDDVAERISTLNKVTERNHVLVNDTATSSTKLFGQCQSLQQAISRFRLPA</sequence>
<evidence type="ECO:0000256" key="9">
    <source>
        <dbReference type="ARBA" id="ARBA00023224"/>
    </source>
</evidence>
<dbReference type="Proteomes" id="UP000009336">
    <property type="component" value="Unassembled WGS sequence"/>
</dbReference>
<dbReference type="STRING" id="1141662.OOA_05431"/>
<feature type="transmembrane region" description="Helical" evidence="12">
    <location>
        <begin position="39"/>
        <end position="61"/>
    </location>
</feature>
<feature type="domain" description="HAMP" evidence="14">
    <location>
        <begin position="249"/>
        <end position="303"/>
    </location>
</feature>
<dbReference type="Gene3D" id="1.10.287.950">
    <property type="entry name" value="Methyl-accepting chemotaxis protein"/>
    <property type="match status" value="1"/>
</dbReference>
<dbReference type="Pfam" id="PF00015">
    <property type="entry name" value="MCPsignal"/>
    <property type="match status" value="1"/>
</dbReference>
<reference evidence="15 16" key="1">
    <citation type="journal article" date="2012" name="BMC Genomics">
        <title>Comparative genomics of bacteria in the genus Providencia isolated from wild Drosophila melanogaster.</title>
        <authorList>
            <person name="Galac M.R."/>
            <person name="Lazzaro B.P."/>
        </authorList>
    </citation>
    <scope>NUCLEOTIDE SEQUENCE [LARGE SCALE GENOMIC DNA]</scope>
    <source>
        <strain evidence="15 16">DSM 19968</strain>
    </source>
</reference>
<evidence type="ECO:0000256" key="3">
    <source>
        <dbReference type="ARBA" id="ARBA00022481"/>
    </source>
</evidence>
<evidence type="ECO:0000259" key="13">
    <source>
        <dbReference type="PROSITE" id="PS50111"/>
    </source>
</evidence>
<dbReference type="Gene3D" id="6.10.340.10">
    <property type="match status" value="1"/>
</dbReference>
<feature type="transmembrane region" description="Helical" evidence="12">
    <location>
        <begin position="227"/>
        <end position="247"/>
    </location>
</feature>
<evidence type="ECO:0000256" key="7">
    <source>
        <dbReference type="ARBA" id="ARBA00022989"/>
    </source>
</evidence>
<dbReference type="InterPro" id="IPR004089">
    <property type="entry name" value="MCPsignal_dom"/>
</dbReference>
<dbReference type="AlphaFoldDB" id="K8WTK9"/>
<dbReference type="SMART" id="SM00304">
    <property type="entry name" value="HAMP"/>
    <property type="match status" value="1"/>
</dbReference>
<dbReference type="SUPFAM" id="SSF58104">
    <property type="entry name" value="Methyl-accepting chemotaxis protein (MCP) signaling domain"/>
    <property type="match status" value="1"/>
</dbReference>
<keyword evidence="2" id="KW-1003">Cell membrane</keyword>
<dbReference type="InterPro" id="IPR035440">
    <property type="entry name" value="4HB_MCP_dom_sf"/>
</dbReference>
<dbReference type="InterPro" id="IPR003122">
    <property type="entry name" value="Tar_rcpt_lig-bd"/>
</dbReference>
<dbReference type="GO" id="GO:0006935">
    <property type="term" value="P:chemotaxis"/>
    <property type="evidence" value="ECO:0007669"/>
    <property type="project" value="UniProtKB-KW"/>
</dbReference>
<keyword evidence="16" id="KW-1185">Reference proteome</keyword>
<dbReference type="CDD" id="cd19407">
    <property type="entry name" value="Tar_Tsr_sensor"/>
    <property type="match status" value="1"/>
</dbReference>
<keyword evidence="7 12" id="KW-1133">Transmembrane helix</keyword>
<name>K8WTK9_9GAMM</name>
<evidence type="ECO:0000256" key="5">
    <source>
        <dbReference type="ARBA" id="ARBA00022519"/>
    </source>
</evidence>
<dbReference type="GO" id="GO:0005886">
    <property type="term" value="C:plasma membrane"/>
    <property type="evidence" value="ECO:0007669"/>
    <property type="project" value="UniProtKB-SubCell"/>
</dbReference>
<dbReference type="OrthoDB" id="6500821at2"/>
<dbReference type="eggNOG" id="COG0840">
    <property type="taxonomic scope" value="Bacteria"/>
</dbReference>
<dbReference type="PROSITE" id="PS50111">
    <property type="entry name" value="CHEMOTAXIS_TRANSDUC_2"/>
    <property type="match status" value="1"/>
</dbReference>